<evidence type="ECO:0000313" key="1">
    <source>
        <dbReference type="EMBL" id="KAI4566123.1"/>
    </source>
</evidence>
<accession>A0ACB9UCU7</accession>
<comment type="caution">
    <text evidence="1">The sequence shown here is derived from an EMBL/GenBank/DDBJ whole genome shotgun (WGS) entry which is preliminary data.</text>
</comment>
<organism evidence="1 2">
    <name type="scientific">Ovis ammon polii x Ovis aries</name>
    <dbReference type="NCBI Taxonomy" id="2918886"/>
    <lineage>
        <taxon>Eukaryota</taxon>
        <taxon>Metazoa</taxon>
        <taxon>Chordata</taxon>
        <taxon>Craniata</taxon>
        <taxon>Vertebrata</taxon>
        <taxon>Euteleostomi</taxon>
        <taxon>Mammalia</taxon>
        <taxon>Eutheria</taxon>
        <taxon>Laurasiatheria</taxon>
        <taxon>Artiodactyla</taxon>
        <taxon>Ruminantia</taxon>
        <taxon>Pecora</taxon>
        <taxon>Bovidae</taxon>
        <taxon>Caprinae</taxon>
        <taxon>Ovis</taxon>
    </lineage>
</organism>
<evidence type="ECO:0000313" key="2">
    <source>
        <dbReference type="Proteomes" id="UP001057279"/>
    </source>
</evidence>
<protein>
    <submittedName>
        <fullName evidence="1">Uncharacterized protein</fullName>
    </submittedName>
</protein>
<sequence length="192" mass="20787">MSLLPLQMTLTSVGVHSPSPQPNVQTVRARRKVPATPQVEYRNFRSRGFALEGIDGEIAQRAKRDRTGGNFEKPEEDGANSETRAQRHNEQPGRGADALHRARGGYCRASASLVTLHGPPGPPAAQELSAPSDDQPRAQCETRLRQKFAEQVLSSVFPASRACGKPGGQCSGASYECLKVTRPCTQPTVLRD</sequence>
<gene>
    <name evidence="1" type="ORF">MJG53_014800</name>
</gene>
<keyword evidence="2" id="KW-1185">Reference proteome</keyword>
<proteinExistence type="predicted"/>
<reference evidence="1" key="1">
    <citation type="submission" date="2022-03" db="EMBL/GenBank/DDBJ databases">
        <title>Genomic analyses of argali, domestic sheep and their hybrids provide insights into chromosomal evolution, heterosis and genetic basis of agronomic traits.</title>
        <authorList>
            <person name="Li M."/>
        </authorList>
    </citation>
    <scope>NUCLEOTIDE SEQUENCE</scope>
    <source>
        <strain evidence="1">F1 hybrid</strain>
    </source>
</reference>
<dbReference type="EMBL" id="CM043043">
    <property type="protein sequence ID" value="KAI4566123.1"/>
    <property type="molecule type" value="Genomic_DNA"/>
</dbReference>
<dbReference type="Proteomes" id="UP001057279">
    <property type="component" value="Linkage Group LG18"/>
</dbReference>
<name>A0ACB9UCU7_9CETA</name>